<evidence type="ECO:0000313" key="8">
    <source>
        <dbReference type="Proteomes" id="UP001157161"/>
    </source>
</evidence>
<gene>
    <name evidence="7" type="ORF">GCM10025875_29840</name>
</gene>
<dbReference type="RefSeq" id="WP_284251689.1">
    <property type="nucleotide sequence ID" value="NZ_BSUM01000001.1"/>
</dbReference>
<evidence type="ECO:0000256" key="5">
    <source>
        <dbReference type="ARBA" id="ARBA00023136"/>
    </source>
</evidence>
<feature type="transmembrane region" description="Helical" evidence="6">
    <location>
        <begin position="23"/>
        <end position="44"/>
    </location>
</feature>
<evidence type="ECO:0000256" key="2">
    <source>
        <dbReference type="ARBA" id="ARBA00022475"/>
    </source>
</evidence>
<evidence type="ECO:0000256" key="3">
    <source>
        <dbReference type="ARBA" id="ARBA00022692"/>
    </source>
</evidence>
<keyword evidence="2" id="KW-1003">Cell membrane</keyword>
<sequence>MAVPLLLAGALILVPQRRLLNRVVLLAALTASTAGGVTLVLGSLEGTTLAHAVGLWPGGIAIPFAADMLTALMLTVTGLLTTTCAAFAMAAGSADRPFFAPLVLVLTAGVNGALLTADLFNLFVFIEVMLLPSYALFVMAAPGRARPPASRACDCT</sequence>
<accession>A0AA37XHK9</accession>
<evidence type="ECO:0000256" key="1">
    <source>
        <dbReference type="ARBA" id="ARBA00004651"/>
    </source>
</evidence>
<dbReference type="Proteomes" id="UP001157161">
    <property type="component" value="Unassembled WGS sequence"/>
</dbReference>
<keyword evidence="3 6" id="KW-0812">Transmembrane</keyword>
<dbReference type="PANTHER" id="PTHR42703:SF1">
    <property type="entry name" value="NA(+)_H(+) ANTIPORTER SUBUNIT D1"/>
    <property type="match status" value="1"/>
</dbReference>
<comment type="subcellular location">
    <subcellularLocation>
        <location evidence="1">Cell membrane</location>
        <topology evidence="1">Multi-pass membrane protein</topology>
    </subcellularLocation>
</comment>
<name>A0AA37XHK9_9MICO</name>
<feature type="transmembrane region" description="Helical" evidence="6">
    <location>
        <begin position="122"/>
        <end position="141"/>
    </location>
</feature>
<dbReference type="GO" id="GO:0005886">
    <property type="term" value="C:plasma membrane"/>
    <property type="evidence" value="ECO:0007669"/>
    <property type="project" value="UniProtKB-SubCell"/>
</dbReference>
<reference evidence="7" key="1">
    <citation type="journal article" date="2014" name="Int. J. Syst. Evol. Microbiol.">
        <title>Complete genome sequence of Corynebacterium casei LMG S-19264T (=DSM 44701T), isolated from a smear-ripened cheese.</title>
        <authorList>
            <consortium name="US DOE Joint Genome Institute (JGI-PGF)"/>
            <person name="Walter F."/>
            <person name="Albersmeier A."/>
            <person name="Kalinowski J."/>
            <person name="Ruckert C."/>
        </authorList>
    </citation>
    <scope>NUCLEOTIDE SEQUENCE</scope>
    <source>
        <strain evidence="7">NBRC 112290</strain>
    </source>
</reference>
<dbReference type="PANTHER" id="PTHR42703">
    <property type="entry name" value="NADH DEHYDROGENASE"/>
    <property type="match status" value="1"/>
</dbReference>
<dbReference type="AlphaFoldDB" id="A0AA37XHK9"/>
<reference evidence="7" key="2">
    <citation type="submission" date="2023-02" db="EMBL/GenBank/DDBJ databases">
        <authorList>
            <person name="Sun Q."/>
            <person name="Mori K."/>
        </authorList>
    </citation>
    <scope>NUCLEOTIDE SEQUENCE</scope>
    <source>
        <strain evidence="7">NBRC 112290</strain>
    </source>
</reference>
<keyword evidence="4 6" id="KW-1133">Transmembrane helix</keyword>
<protein>
    <recommendedName>
        <fullName evidence="9">NADH:quinone oxidoreductase/Mrp antiporter membrane subunit domain-containing protein</fullName>
    </recommendedName>
</protein>
<organism evidence="7 8">
    <name type="scientific">Litorihabitans aurantiacus</name>
    <dbReference type="NCBI Taxonomy" id="1930061"/>
    <lineage>
        <taxon>Bacteria</taxon>
        <taxon>Bacillati</taxon>
        <taxon>Actinomycetota</taxon>
        <taxon>Actinomycetes</taxon>
        <taxon>Micrococcales</taxon>
        <taxon>Beutenbergiaceae</taxon>
        <taxon>Litorihabitans</taxon>
    </lineage>
</organism>
<evidence type="ECO:0000313" key="7">
    <source>
        <dbReference type="EMBL" id="GMA32992.1"/>
    </source>
</evidence>
<keyword evidence="8" id="KW-1185">Reference proteome</keyword>
<evidence type="ECO:0008006" key="9">
    <source>
        <dbReference type="Google" id="ProtNLM"/>
    </source>
</evidence>
<proteinExistence type="predicted"/>
<feature type="transmembrane region" description="Helical" evidence="6">
    <location>
        <begin position="64"/>
        <end position="91"/>
    </location>
</feature>
<comment type="caution">
    <text evidence="7">The sequence shown here is derived from an EMBL/GenBank/DDBJ whole genome shotgun (WGS) entry which is preliminary data.</text>
</comment>
<evidence type="ECO:0000256" key="4">
    <source>
        <dbReference type="ARBA" id="ARBA00022989"/>
    </source>
</evidence>
<feature type="transmembrane region" description="Helical" evidence="6">
    <location>
        <begin position="98"/>
        <end position="116"/>
    </location>
</feature>
<evidence type="ECO:0000256" key="6">
    <source>
        <dbReference type="SAM" id="Phobius"/>
    </source>
</evidence>
<keyword evidence="5 6" id="KW-0472">Membrane</keyword>
<dbReference type="EMBL" id="BSUM01000001">
    <property type="protein sequence ID" value="GMA32992.1"/>
    <property type="molecule type" value="Genomic_DNA"/>
</dbReference>
<dbReference type="InterPro" id="IPR050586">
    <property type="entry name" value="CPA3_Na-H_Antiporter_D"/>
</dbReference>